<gene>
    <name evidence="1" type="ORF">P153DRAFT_370787</name>
</gene>
<dbReference type="Proteomes" id="UP000799771">
    <property type="component" value="Unassembled WGS sequence"/>
</dbReference>
<accession>A0A6A6A116</accession>
<sequence>MCTSLRMVGKKLTLKIEETQEGAWCKRYHEHAKHGMPCYREVAYSDRLREKEFEVDDVKLNGVDESRAKRVRFGDEDVDAEGESEEE</sequence>
<name>A0A6A6A116_9PLEO</name>
<dbReference type="EMBL" id="ML977518">
    <property type="protein sequence ID" value="KAF2124895.1"/>
    <property type="molecule type" value="Genomic_DNA"/>
</dbReference>
<protein>
    <submittedName>
        <fullName evidence="1">Uncharacterized protein</fullName>
    </submittedName>
</protein>
<evidence type="ECO:0000313" key="2">
    <source>
        <dbReference type="Proteomes" id="UP000799771"/>
    </source>
</evidence>
<dbReference type="AlphaFoldDB" id="A0A6A6A116"/>
<organism evidence="1 2">
    <name type="scientific">Dothidotthia symphoricarpi CBS 119687</name>
    <dbReference type="NCBI Taxonomy" id="1392245"/>
    <lineage>
        <taxon>Eukaryota</taxon>
        <taxon>Fungi</taxon>
        <taxon>Dikarya</taxon>
        <taxon>Ascomycota</taxon>
        <taxon>Pezizomycotina</taxon>
        <taxon>Dothideomycetes</taxon>
        <taxon>Pleosporomycetidae</taxon>
        <taxon>Pleosporales</taxon>
        <taxon>Dothidotthiaceae</taxon>
        <taxon>Dothidotthia</taxon>
    </lineage>
</organism>
<dbReference type="RefSeq" id="XP_033519288.1">
    <property type="nucleotide sequence ID" value="XM_033669118.1"/>
</dbReference>
<dbReference type="GeneID" id="54409550"/>
<dbReference type="OrthoDB" id="3792834at2759"/>
<proteinExistence type="predicted"/>
<reference evidence="1" key="1">
    <citation type="journal article" date="2020" name="Stud. Mycol.">
        <title>101 Dothideomycetes genomes: a test case for predicting lifestyles and emergence of pathogens.</title>
        <authorList>
            <person name="Haridas S."/>
            <person name="Albert R."/>
            <person name="Binder M."/>
            <person name="Bloem J."/>
            <person name="Labutti K."/>
            <person name="Salamov A."/>
            <person name="Andreopoulos B."/>
            <person name="Baker S."/>
            <person name="Barry K."/>
            <person name="Bills G."/>
            <person name="Bluhm B."/>
            <person name="Cannon C."/>
            <person name="Castanera R."/>
            <person name="Culley D."/>
            <person name="Daum C."/>
            <person name="Ezra D."/>
            <person name="Gonzalez J."/>
            <person name="Henrissat B."/>
            <person name="Kuo A."/>
            <person name="Liang C."/>
            <person name="Lipzen A."/>
            <person name="Lutzoni F."/>
            <person name="Magnuson J."/>
            <person name="Mondo S."/>
            <person name="Nolan M."/>
            <person name="Ohm R."/>
            <person name="Pangilinan J."/>
            <person name="Park H.-J."/>
            <person name="Ramirez L."/>
            <person name="Alfaro M."/>
            <person name="Sun H."/>
            <person name="Tritt A."/>
            <person name="Yoshinaga Y."/>
            <person name="Zwiers L.-H."/>
            <person name="Turgeon B."/>
            <person name="Goodwin S."/>
            <person name="Spatafora J."/>
            <person name="Crous P."/>
            <person name="Grigoriev I."/>
        </authorList>
    </citation>
    <scope>NUCLEOTIDE SEQUENCE</scope>
    <source>
        <strain evidence="1">CBS 119687</strain>
    </source>
</reference>
<keyword evidence="2" id="KW-1185">Reference proteome</keyword>
<evidence type="ECO:0000313" key="1">
    <source>
        <dbReference type="EMBL" id="KAF2124895.1"/>
    </source>
</evidence>